<keyword evidence="2" id="KW-1185">Reference proteome</keyword>
<evidence type="ECO:0000313" key="1">
    <source>
        <dbReference type="EMBL" id="KDA53968.1"/>
    </source>
</evidence>
<evidence type="ECO:0000313" key="2">
    <source>
        <dbReference type="Proteomes" id="UP000027284"/>
    </source>
</evidence>
<sequence length="237" mass="26494">MPELWRAKDLSELDDELEIVRALRSPYCTGAFVEAVAGSAWATSRRRVMVALVRHPRCPRAFAWRALPLLGWHDLLEVLGDPRTPMPVRQQAQGKLVERLPTLTVGEKVSLARQAPPPVLIHLLGEEDTRVIAALLDNPKFAQNHCVRLTAETGSSRVLAQILRHHRWGQVASVRKAALANPAMPVALAVAVLVSLSDDELLSFSNSREFPARVRNLAQQALWVRRLRTPGEEQYLH</sequence>
<dbReference type="STRING" id="1312852.EG19_01860"/>
<dbReference type="EMBL" id="JMFG01000015">
    <property type="protein sequence ID" value="KDA53968.1"/>
    <property type="molecule type" value="Genomic_DNA"/>
</dbReference>
<gene>
    <name evidence="1" type="ORF">EG19_01860</name>
</gene>
<protein>
    <submittedName>
        <fullName evidence="1">Uncharacterized protein</fullName>
    </submittedName>
</protein>
<organism evidence="1 2">
    <name type="scientific">Thermoanaerobaculum aquaticum</name>
    <dbReference type="NCBI Taxonomy" id="1312852"/>
    <lineage>
        <taxon>Bacteria</taxon>
        <taxon>Pseudomonadati</taxon>
        <taxon>Acidobacteriota</taxon>
        <taxon>Thermoanaerobaculia</taxon>
        <taxon>Thermoanaerobaculales</taxon>
        <taxon>Thermoanaerobaculaceae</taxon>
        <taxon>Thermoanaerobaculum</taxon>
    </lineage>
</organism>
<name>A0A062XT27_9BACT</name>
<dbReference type="AlphaFoldDB" id="A0A062XT27"/>
<reference evidence="1 2" key="1">
    <citation type="submission" date="2014-04" db="EMBL/GenBank/DDBJ databases">
        <title>The Genome Sequence of Thermoanaerobaculum aquaticum MP-01, The First Cultivated Group 23 Acidobacterium.</title>
        <authorList>
            <person name="Stamps B.W."/>
            <person name="Losey N.A."/>
            <person name="Lawson P.A."/>
            <person name="Stevenson B.S."/>
        </authorList>
    </citation>
    <scope>NUCLEOTIDE SEQUENCE [LARGE SCALE GENOMIC DNA]</scope>
    <source>
        <strain evidence="1 2">MP-01</strain>
    </source>
</reference>
<comment type="caution">
    <text evidence="1">The sequence shown here is derived from an EMBL/GenBank/DDBJ whole genome shotgun (WGS) entry which is preliminary data.</text>
</comment>
<proteinExistence type="predicted"/>
<dbReference type="Proteomes" id="UP000027284">
    <property type="component" value="Unassembled WGS sequence"/>
</dbReference>
<accession>A0A062XT27</accession>